<feature type="domain" description="Peptidase S9 prolyl oligopeptidase catalytic" evidence="6">
    <location>
        <begin position="514"/>
        <end position="729"/>
    </location>
</feature>
<comment type="similarity">
    <text evidence="1">Belongs to the peptidase S9A family.</text>
</comment>
<dbReference type="GO" id="GO:0004252">
    <property type="term" value="F:serine-type endopeptidase activity"/>
    <property type="evidence" value="ECO:0007669"/>
    <property type="project" value="InterPro"/>
</dbReference>
<dbReference type="InterPro" id="IPR002470">
    <property type="entry name" value="Peptidase_S9A"/>
</dbReference>
<dbReference type="InterPro" id="IPR023302">
    <property type="entry name" value="Pept_S9A_N"/>
</dbReference>
<dbReference type="AlphaFoldDB" id="E5XVE5"/>
<dbReference type="PANTHER" id="PTHR11757">
    <property type="entry name" value="PROTEASE FAMILY S9A OLIGOPEPTIDASE"/>
    <property type="match status" value="1"/>
</dbReference>
<evidence type="ECO:0000256" key="4">
    <source>
        <dbReference type="ARBA" id="ARBA00022825"/>
    </source>
</evidence>
<evidence type="ECO:0000259" key="7">
    <source>
        <dbReference type="Pfam" id="PF02897"/>
    </source>
</evidence>
<organism evidence="8 9">
    <name type="scientific">Segniliparus rugosus (strain ATCC BAA-974 / DSM 45345 / CCUG 50838 / CIP 108380 / JCM 13579 / CDC 945)</name>
    <dbReference type="NCBI Taxonomy" id="679197"/>
    <lineage>
        <taxon>Bacteria</taxon>
        <taxon>Bacillati</taxon>
        <taxon>Actinomycetota</taxon>
        <taxon>Actinomycetes</taxon>
        <taxon>Mycobacteriales</taxon>
        <taxon>Segniliparaceae</taxon>
        <taxon>Segniliparus</taxon>
    </lineage>
</organism>
<dbReference type="InterPro" id="IPR029058">
    <property type="entry name" value="AB_hydrolase_fold"/>
</dbReference>
<comment type="caution">
    <text evidence="8">The sequence shown here is derived from an EMBL/GenBank/DDBJ whole genome shotgun (WGS) entry which is preliminary data.</text>
</comment>
<keyword evidence="9" id="KW-1185">Reference proteome</keyword>
<dbReference type="SUPFAM" id="SSF53474">
    <property type="entry name" value="alpha/beta-Hydrolases"/>
    <property type="match status" value="1"/>
</dbReference>
<evidence type="ECO:0000256" key="2">
    <source>
        <dbReference type="ARBA" id="ARBA00022670"/>
    </source>
</evidence>
<evidence type="ECO:0000256" key="3">
    <source>
        <dbReference type="ARBA" id="ARBA00022801"/>
    </source>
</evidence>
<dbReference type="Pfam" id="PF02897">
    <property type="entry name" value="Peptidase_S9_N"/>
    <property type="match status" value="1"/>
</dbReference>
<evidence type="ECO:0000256" key="1">
    <source>
        <dbReference type="ARBA" id="ARBA00005228"/>
    </source>
</evidence>
<dbReference type="Gene3D" id="2.130.10.120">
    <property type="entry name" value="Prolyl oligopeptidase, N-terminal domain"/>
    <property type="match status" value="1"/>
</dbReference>
<dbReference type="MEROPS" id="S09.010"/>
<evidence type="ECO:0000259" key="6">
    <source>
        <dbReference type="Pfam" id="PF00326"/>
    </source>
</evidence>
<dbReference type="GO" id="GO:0006508">
    <property type="term" value="P:proteolysis"/>
    <property type="evidence" value="ECO:0007669"/>
    <property type="project" value="UniProtKB-KW"/>
</dbReference>
<evidence type="ECO:0008006" key="10">
    <source>
        <dbReference type="Google" id="ProtNLM"/>
    </source>
</evidence>
<accession>E5XVE5</accession>
<name>E5XVE5_SEGRC</name>
<dbReference type="InterPro" id="IPR001375">
    <property type="entry name" value="Peptidase_S9_cat"/>
</dbReference>
<dbReference type="PANTHER" id="PTHR11757:SF19">
    <property type="entry name" value="PROLYL ENDOPEPTIDASE-LIKE"/>
    <property type="match status" value="1"/>
</dbReference>
<reference evidence="8 9" key="1">
    <citation type="journal article" date="2011" name="Stand. Genomic Sci.">
        <title>High quality draft genome sequence of Segniliparus rugosus CDC 945(T)= (ATCC BAA-974(T)).</title>
        <authorList>
            <person name="Earl A.M."/>
            <person name="Desjardins C.A."/>
            <person name="Fitzgerald M.G."/>
            <person name="Arachchi H.M."/>
            <person name="Zeng Q."/>
            <person name="Mehta T."/>
            <person name="Griggs A."/>
            <person name="Birren B.W."/>
            <person name="Toney N.C."/>
            <person name="Carr J."/>
            <person name="Posey J."/>
            <person name="Butler W.R."/>
        </authorList>
    </citation>
    <scope>NUCLEOTIDE SEQUENCE [LARGE SCALE GENOMIC DNA]</scope>
    <source>
        <strain evidence="9">ATCC BAA-974 / DSM 45345 / CCUG 50838 / CIP 108380 / JCM 13579 / CDC 945</strain>
    </source>
</reference>
<dbReference type="STRING" id="679197.HMPREF9336_03467"/>
<proteinExistence type="inferred from homology"/>
<evidence type="ECO:0000313" key="8">
    <source>
        <dbReference type="EMBL" id="EFV11685.1"/>
    </source>
</evidence>
<evidence type="ECO:0000313" key="9">
    <source>
        <dbReference type="Proteomes" id="UP000004816"/>
    </source>
</evidence>
<protein>
    <recommendedName>
        <fullName evidence="10">Oligopeptidase B</fullName>
    </recommendedName>
</protein>
<feature type="domain" description="Peptidase S9A N-terminal" evidence="7">
    <location>
        <begin position="12"/>
        <end position="455"/>
    </location>
</feature>
<feature type="region of interest" description="Disordered" evidence="5">
    <location>
        <begin position="1"/>
        <end position="21"/>
    </location>
</feature>
<keyword evidence="3" id="KW-0378">Hydrolase</keyword>
<dbReference type="Proteomes" id="UP000004816">
    <property type="component" value="Unassembled WGS sequence"/>
</dbReference>
<dbReference type="SUPFAM" id="SSF50993">
    <property type="entry name" value="Peptidase/esterase 'gauge' domain"/>
    <property type="match status" value="1"/>
</dbReference>
<evidence type="ECO:0000256" key="5">
    <source>
        <dbReference type="SAM" id="MobiDB-lite"/>
    </source>
</evidence>
<dbReference type="HOGENOM" id="CLU_011290_0_1_11"/>
<dbReference type="InterPro" id="IPR051543">
    <property type="entry name" value="Serine_Peptidase_S9A"/>
</dbReference>
<dbReference type="eggNOG" id="COG1770">
    <property type="taxonomic scope" value="Bacteria"/>
</dbReference>
<gene>
    <name evidence="8" type="ORF">HMPREF9336_03467</name>
</gene>
<dbReference type="EMBL" id="ACZI02000001">
    <property type="protein sequence ID" value="EFV11685.1"/>
    <property type="molecule type" value="Genomic_DNA"/>
</dbReference>
<dbReference type="PRINTS" id="PR00862">
    <property type="entry name" value="PROLIGOPTASE"/>
</dbReference>
<keyword evidence="4" id="KW-0720">Serine protease</keyword>
<keyword evidence="2" id="KW-0645">Protease</keyword>
<sequence>MMVGMNSTVPPPPVPKSVPTVREHHGDAVTDELAWLGDEEDPDTIAYLEAQNAHTEALTEHLAPLRQKIFEEIKSRTLETDMSVASRVGDWWYFTRTEEGKQYGAHCRAPISGPDDWTPPQVAPGESLPGEAVLLDGNERAQGREFYSLGAYEVSHDGRLLAFSEDVKGDERYDLRVKDLVTGDLLADEIPGIAPGAVWSLDGRHLFYQRVDEAWRPDSVWRHRLGTDPSDDVRVYHEPDERYWVGMGSSRSERWLFIASSSKATSEVWALDSADPTGEFRVVLPRQEGLEYDVEHAVVDGEDYFLILHNYGAQPEQAGRARVENAENFFLAIAPAEHPNRWTSLIYPSAEIRLEGIDAFADHWALSYRRDGLPRVAVRKLDSERTDPLPPALDGDLAAAGFEELEFDEELVSVGLGGNPEWASPRLRFGRNSFTRPAQVYDLDVPTGERILLKTQPVLGDFDPDRYEAYRLWAAAEDGARVPISVVRKKGVAKPAPTLLYGYGAYESSVDPGFSVARLSLLDRGVVFAVAHVRGGGELGRQWYEQGRFAAKPNTFTDFVACAKALIDQGEAVAERLVAEGGSAGGWLVGAAANLAPELFAGVLAVVPFVDPLTTILDPSLPLTVTEWEEWGNPLEDKAVYDYMKAYSPYENVEAKAYPRILAICSLNDTRVRFTEPAKWVARLQRATTSGEPVLLKTEMNAGHGGRSGRYERWKEAAFEEAWILDVLRAQA</sequence>
<dbReference type="Gene3D" id="3.40.50.1820">
    <property type="entry name" value="alpha/beta hydrolase"/>
    <property type="match status" value="1"/>
</dbReference>
<dbReference type="Pfam" id="PF00326">
    <property type="entry name" value="Peptidase_S9"/>
    <property type="match status" value="1"/>
</dbReference>